<evidence type="ECO:0000313" key="4">
    <source>
        <dbReference type="EMBL" id="CZR60960.1"/>
    </source>
</evidence>
<feature type="domain" description="CUE" evidence="2">
    <location>
        <begin position="759"/>
        <end position="802"/>
    </location>
</feature>
<dbReference type="Pfam" id="PF02204">
    <property type="entry name" value="VPS9"/>
    <property type="match status" value="1"/>
</dbReference>
<dbReference type="EMBL" id="FJOG01000017">
    <property type="protein sequence ID" value="CZR60960.1"/>
    <property type="molecule type" value="Genomic_DNA"/>
</dbReference>
<dbReference type="PANTHER" id="PTHR23101:SF25">
    <property type="entry name" value="GTPASE-ACTIVATING PROTEIN AND VPS9 DOMAIN-CONTAINING PROTEIN 1"/>
    <property type="match status" value="1"/>
</dbReference>
<dbReference type="InterPro" id="IPR003123">
    <property type="entry name" value="VPS9"/>
</dbReference>
<dbReference type="AlphaFoldDB" id="A0A1L7X7G2"/>
<feature type="compositionally biased region" description="Polar residues" evidence="1">
    <location>
        <begin position="75"/>
        <end position="103"/>
    </location>
</feature>
<feature type="compositionally biased region" description="Polar residues" evidence="1">
    <location>
        <begin position="129"/>
        <end position="140"/>
    </location>
</feature>
<dbReference type="Gene3D" id="1.10.8.10">
    <property type="entry name" value="DNA helicase RuvA subunit, C-terminal domain"/>
    <property type="match status" value="1"/>
</dbReference>
<feature type="compositionally biased region" description="Polar residues" evidence="1">
    <location>
        <begin position="155"/>
        <end position="171"/>
    </location>
</feature>
<evidence type="ECO:0000256" key="1">
    <source>
        <dbReference type="SAM" id="MobiDB-lite"/>
    </source>
</evidence>
<dbReference type="CDD" id="cd14369">
    <property type="entry name" value="CUE_VPS9_like"/>
    <property type="match status" value="1"/>
</dbReference>
<dbReference type="Gene3D" id="1.10.246.120">
    <property type="match status" value="1"/>
</dbReference>
<dbReference type="InterPro" id="IPR009060">
    <property type="entry name" value="UBA-like_sf"/>
</dbReference>
<sequence length="802" mass="87491">MRQAPQRLNLDNYPADLETTASLRAPADAPTGARGKPDDIAASASEQGVALVSTEGNEEAASTTADRPVEEIMEQNPTNDKSAGQNQEDVIESAQNDGLQSQATREDIASAHDPMESSTATLKPEPIPSTKSSASFTTHHLSPDDQIYRDPTPKTPASSQPPSRSTSNATSIPHYGRTADGSERSPTRSDAGFDEKASASEDERETNSRSEIQSIMDQFSEEGQGPGHEEVMSPRLEFAGPLLGSPIQHPPRKSSLEPLNSGLTSATQSMQDLRVSSQPSMNHSARDLSDIGPAVPPKPGSIRSLGQSRGLDDRAQSADSPMSPPLHRPPPPEPEPEPDLPFDFHRFLEQLRHRTADPVAKFLRSFLQEFGKRQWMVHEQVKIIGDFLAFITNKMAQCEVWREVSDAEFDNAREGMEKLVMNRLYTQTFSPAIPPPQPLPGSKGKRRGGERQMGPGRKGQHQEDVERDEILAQKVSIYGWIKEEHLDIPPVADSGKRFLLLAQQELLKIKTYRAPRDKIICVLNCCKVIFGRIIPPLANPEHLVSNVQYILRFRNQDKLAGEAGYYLSSLLGAVQFIEGLDRTTLTISDEEFEKNVEAAVSAIAEKHQADAIENPASAKLSEKSSLARPEVTPRHSMEGESSNPRKSTSSNEYDSGDGLDEKAAMTGLLRTIQRPLSSIGRIFSEDQSSSQTGPARTPQPGNTPRMTPSPRVSSDGPQGLPRLPNNQDPSARSRMSAEDAAARQASAEAAEAHRIQRAEHANVVETLAGMFPDLDREIISDVVTQKDGRVGLAVDACLALSS</sequence>
<name>A0A1L7X7G2_9HELO</name>
<feature type="region of interest" description="Disordered" evidence="1">
    <location>
        <begin position="683"/>
        <end position="753"/>
    </location>
</feature>
<dbReference type="InterPro" id="IPR045046">
    <property type="entry name" value="Vps9-like"/>
</dbReference>
<feature type="region of interest" description="Disordered" evidence="1">
    <location>
        <begin position="1"/>
        <end position="341"/>
    </location>
</feature>
<feature type="compositionally biased region" description="Basic and acidic residues" evidence="1">
    <location>
        <begin position="104"/>
        <end position="115"/>
    </location>
</feature>
<dbReference type="Gene3D" id="1.20.1050.80">
    <property type="entry name" value="VPS9 domain"/>
    <property type="match status" value="2"/>
</dbReference>
<dbReference type="GO" id="GO:0030139">
    <property type="term" value="C:endocytic vesicle"/>
    <property type="evidence" value="ECO:0007669"/>
    <property type="project" value="TreeGrafter"/>
</dbReference>
<evidence type="ECO:0000313" key="5">
    <source>
        <dbReference type="Proteomes" id="UP000184330"/>
    </source>
</evidence>
<dbReference type="SMART" id="SM00546">
    <property type="entry name" value="CUE"/>
    <property type="match status" value="1"/>
</dbReference>
<gene>
    <name evidence="4" type="ORF">PAC_10856</name>
</gene>
<feature type="compositionally biased region" description="Polar residues" evidence="1">
    <location>
        <begin position="639"/>
        <end position="653"/>
    </location>
</feature>
<dbReference type="PANTHER" id="PTHR23101">
    <property type="entry name" value="RAB GDP/GTP EXCHANGE FACTOR"/>
    <property type="match status" value="1"/>
</dbReference>
<dbReference type="InterPro" id="IPR003892">
    <property type="entry name" value="CUE"/>
</dbReference>
<feature type="compositionally biased region" description="Polar residues" evidence="1">
    <location>
        <begin position="257"/>
        <end position="283"/>
    </location>
</feature>
<dbReference type="Proteomes" id="UP000184330">
    <property type="component" value="Unassembled WGS sequence"/>
</dbReference>
<dbReference type="GO" id="GO:0031267">
    <property type="term" value="F:small GTPase binding"/>
    <property type="evidence" value="ECO:0007669"/>
    <property type="project" value="TreeGrafter"/>
</dbReference>
<dbReference type="SUPFAM" id="SSF109993">
    <property type="entry name" value="VPS9 domain"/>
    <property type="match status" value="1"/>
</dbReference>
<evidence type="ECO:0000259" key="2">
    <source>
        <dbReference type="PROSITE" id="PS51140"/>
    </source>
</evidence>
<feature type="compositionally biased region" description="Basic and acidic residues" evidence="1">
    <location>
        <begin position="141"/>
        <end position="152"/>
    </location>
</feature>
<dbReference type="PROSITE" id="PS51140">
    <property type="entry name" value="CUE"/>
    <property type="match status" value="1"/>
</dbReference>
<feature type="compositionally biased region" description="Pro residues" evidence="1">
    <location>
        <begin position="322"/>
        <end position="333"/>
    </location>
</feature>
<feature type="region of interest" description="Disordered" evidence="1">
    <location>
        <begin position="429"/>
        <end position="465"/>
    </location>
</feature>
<dbReference type="InterPro" id="IPR037191">
    <property type="entry name" value="VPS9_dom_sf"/>
</dbReference>
<accession>A0A1L7X7G2</accession>
<dbReference type="STRING" id="576137.A0A1L7X7G2"/>
<dbReference type="OrthoDB" id="300289at2759"/>
<dbReference type="GO" id="GO:0005085">
    <property type="term" value="F:guanyl-nucleotide exchange factor activity"/>
    <property type="evidence" value="ECO:0007669"/>
    <property type="project" value="InterPro"/>
</dbReference>
<dbReference type="SUPFAM" id="SSF46934">
    <property type="entry name" value="UBA-like"/>
    <property type="match status" value="1"/>
</dbReference>
<dbReference type="GO" id="GO:0005829">
    <property type="term" value="C:cytosol"/>
    <property type="evidence" value="ECO:0007669"/>
    <property type="project" value="TreeGrafter"/>
</dbReference>
<feature type="domain" description="VPS9" evidence="3">
    <location>
        <begin position="465"/>
        <end position="586"/>
    </location>
</feature>
<reference evidence="4 5" key="1">
    <citation type="submission" date="2016-03" db="EMBL/GenBank/DDBJ databases">
        <authorList>
            <person name="Ploux O."/>
        </authorList>
    </citation>
    <scope>NUCLEOTIDE SEQUENCE [LARGE SCALE GENOMIC DNA]</scope>
    <source>
        <strain evidence="4 5">UAMH 11012</strain>
    </source>
</reference>
<dbReference type="GO" id="GO:0043130">
    <property type="term" value="F:ubiquitin binding"/>
    <property type="evidence" value="ECO:0007669"/>
    <property type="project" value="InterPro"/>
</dbReference>
<dbReference type="Pfam" id="PF02845">
    <property type="entry name" value="CUE"/>
    <property type="match status" value="1"/>
</dbReference>
<protein>
    <submittedName>
        <fullName evidence="4">Related to VPS9</fullName>
    </submittedName>
</protein>
<evidence type="ECO:0000259" key="3">
    <source>
        <dbReference type="PROSITE" id="PS51205"/>
    </source>
</evidence>
<dbReference type="Pfam" id="PF18151">
    <property type="entry name" value="DUF5601"/>
    <property type="match status" value="1"/>
</dbReference>
<dbReference type="SMART" id="SM00167">
    <property type="entry name" value="VPS9"/>
    <property type="match status" value="1"/>
</dbReference>
<organism evidence="4 5">
    <name type="scientific">Phialocephala subalpina</name>
    <dbReference type="NCBI Taxonomy" id="576137"/>
    <lineage>
        <taxon>Eukaryota</taxon>
        <taxon>Fungi</taxon>
        <taxon>Dikarya</taxon>
        <taxon>Ascomycota</taxon>
        <taxon>Pezizomycotina</taxon>
        <taxon>Leotiomycetes</taxon>
        <taxon>Helotiales</taxon>
        <taxon>Mollisiaceae</taxon>
        <taxon>Phialocephala</taxon>
        <taxon>Phialocephala fortinii species complex</taxon>
    </lineage>
</organism>
<feature type="compositionally biased region" description="Polar residues" evidence="1">
    <location>
        <begin position="685"/>
        <end position="716"/>
    </location>
</feature>
<dbReference type="GO" id="GO:0016192">
    <property type="term" value="P:vesicle-mediated transport"/>
    <property type="evidence" value="ECO:0007669"/>
    <property type="project" value="InterPro"/>
</dbReference>
<dbReference type="InterPro" id="IPR041545">
    <property type="entry name" value="DUF5601"/>
</dbReference>
<keyword evidence="5" id="KW-1185">Reference proteome</keyword>
<proteinExistence type="predicted"/>
<feature type="compositionally biased region" description="Low complexity" evidence="1">
    <location>
        <begin position="616"/>
        <end position="627"/>
    </location>
</feature>
<dbReference type="InterPro" id="IPR041804">
    <property type="entry name" value="Vps9_CUE"/>
</dbReference>
<feature type="region of interest" description="Disordered" evidence="1">
    <location>
        <begin position="611"/>
        <end position="659"/>
    </location>
</feature>
<feature type="compositionally biased region" description="Basic and acidic residues" evidence="1">
    <location>
        <begin position="180"/>
        <end position="208"/>
    </location>
</feature>
<dbReference type="PROSITE" id="PS51205">
    <property type="entry name" value="VPS9"/>
    <property type="match status" value="1"/>
</dbReference>